<dbReference type="NCBIfam" id="TIGR04131">
    <property type="entry name" value="Bac_Flav_CTERM"/>
    <property type="match status" value="1"/>
</dbReference>
<dbReference type="GO" id="GO:0005975">
    <property type="term" value="P:carbohydrate metabolic process"/>
    <property type="evidence" value="ECO:0007669"/>
    <property type="project" value="UniProtKB-ARBA"/>
</dbReference>
<evidence type="ECO:0000256" key="1">
    <source>
        <dbReference type="SAM" id="MobiDB-lite"/>
    </source>
</evidence>
<dbReference type="InterPro" id="IPR013320">
    <property type="entry name" value="ConA-like_dom_sf"/>
</dbReference>
<gene>
    <name evidence="3" type="ORF">ESB13_15595</name>
</gene>
<dbReference type="InterPro" id="IPR055354">
    <property type="entry name" value="DUF7507"/>
</dbReference>
<accession>A0A4Q1D4X2</accession>
<dbReference type="Pfam" id="PF24346">
    <property type="entry name" value="DUF7507"/>
    <property type="match status" value="2"/>
</dbReference>
<dbReference type="InterPro" id="IPR051172">
    <property type="entry name" value="Chlamydia_OmcB"/>
</dbReference>
<dbReference type="RefSeq" id="WP_129004567.1">
    <property type="nucleotide sequence ID" value="NZ_SDHZ01000002.1"/>
</dbReference>
<dbReference type="InterPro" id="IPR026341">
    <property type="entry name" value="T9SS_type_B"/>
</dbReference>
<dbReference type="Gene3D" id="2.60.120.200">
    <property type="match status" value="1"/>
</dbReference>
<feature type="region of interest" description="Disordered" evidence="1">
    <location>
        <begin position="525"/>
        <end position="551"/>
    </location>
</feature>
<evidence type="ECO:0000313" key="4">
    <source>
        <dbReference type="Proteomes" id="UP000290545"/>
    </source>
</evidence>
<sequence>MLKSRLPEMRRTFPGILFLFLFLLTYQGRAQFTINNSFKTSDETGIVRGGGAKLTSGQEDPVNEGWLRLTSDANDQSGYAYVNNAFPSTLGVLVEFEYVTWRTKQDIYNGADGINVFLFDAAVPIFKVGAFGGSLGYAPKLLENPPIEGLSGGYIGVGLDEYGNYSNNNEGRVGGIGFRPNSIGLRGPASGGYAYVTSTQLPLSSDGSIQAGIYPVRPTSTQFYRRVQIEIKPSGGVYHVTVKWKTSLTGKFSTVFTATMASPPPANLKLGFAASTGSGINNHEIRNLRITTPGNVSIEQSVNKAAASKNEKLQYTVVVRNDSDDPAIGLPVAVEIKDGNGVLVPASLFSIDDIAFSADGYAGNKVTTQPTKTNAINAVVELEPHSTGTFVITGTIKGLPTGNSLTSTATVKPENALPTVIPDDDVSNNVSTVRTVISGGELSLTKTALAGPYTKVGDVINYNMVVRNTGNVILTNVVITDANADANSITPSTIASLAVGAGANITARHTVTQADIERGYVSNLAKADGKDPSNANVHAESTDPTPLPGAPADPLCAPCTVTPIVQTPSFEVKKLVAEESYRAIGDALHYTITVKNTGNVTLNAVTVVDPLTALNQTIATLAPGVTDTIKTNYLVAQADLDKATVDNTVTVNARTPANQPMTPQTASVSVKFVIDGNREVFIPNVITPNGDGKNDQFRITRLSSFPNSELMIFNRWGNMVYRSANYQNDWDGKGLNEGTYYYALLLNTPSGKVRYSGWVQLLR</sequence>
<protein>
    <submittedName>
        <fullName evidence="3">DUF11 domain-containing protein</fullName>
    </submittedName>
</protein>
<dbReference type="OrthoDB" id="9816593at2"/>
<evidence type="ECO:0000313" key="3">
    <source>
        <dbReference type="EMBL" id="RXK83515.1"/>
    </source>
</evidence>
<proteinExistence type="predicted"/>
<reference evidence="3 4" key="1">
    <citation type="submission" date="2019-01" db="EMBL/GenBank/DDBJ databases">
        <title>Filimonas sp. strain TTM-71.</title>
        <authorList>
            <person name="Chen W.-M."/>
        </authorList>
    </citation>
    <scope>NUCLEOTIDE SEQUENCE [LARGE SCALE GENOMIC DNA]</scope>
    <source>
        <strain evidence="3 4">TTM-71</strain>
    </source>
</reference>
<evidence type="ECO:0000259" key="2">
    <source>
        <dbReference type="Pfam" id="PF24346"/>
    </source>
</evidence>
<dbReference type="Pfam" id="PF13585">
    <property type="entry name" value="CHU_C"/>
    <property type="match status" value="1"/>
</dbReference>
<keyword evidence="4" id="KW-1185">Reference proteome</keyword>
<feature type="domain" description="DUF7507" evidence="2">
    <location>
        <begin position="441"/>
        <end position="539"/>
    </location>
</feature>
<dbReference type="EMBL" id="SDHZ01000002">
    <property type="protein sequence ID" value="RXK83515.1"/>
    <property type="molecule type" value="Genomic_DNA"/>
</dbReference>
<name>A0A4Q1D4X2_9BACT</name>
<feature type="domain" description="DUF7507" evidence="2">
    <location>
        <begin position="567"/>
        <end position="662"/>
    </location>
</feature>
<dbReference type="GO" id="GO:0004553">
    <property type="term" value="F:hydrolase activity, hydrolyzing O-glycosyl compounds"/>
    <property type="evidence" value="ECO:0007669"/>
    <property type="project" value="UniProtKB-ARBA"/>
</dbReference>
<dbReference type="NCBIfam" id="TIGR01451">
    <property type="entry name" value="B_ant_repeat"/>
    <property type="match status" value="2"/>
</dbReference>
<dbReference type="InterPro" id="IPR047589">
    <property type="entry name" value="DUF11_rpt"/>
</dbReference>
<dbReference type="SUPFAM" id="SSF49899">
    <property type="entry name" value="Concanavalin A-like lectins/glucanases"/>
    <property type="match status" value="1"/>
</dbReference>
<organism evidence="3 4">
    <name type="scientific">Filimonas effusa</name>
    <dbReference type="NCBI Taxonomy" id="2508721"/>
    <lineage>
        <taxon>Bacteria</taxon>
        <taxon>Pseudomonadati</taxon>
        <taxon>Bacteroidota</taxon>
        <taxon>Chitinophagia</taxon>
        <taxon>Chitinophagales</taxon>
        <taxon>Chitinophagaceae</taxon>
        <taxon>Filimonas</taxon>
    </lineage>
</organism>
<dbReference type="PANTHER" id="PTHR34819">
    <property type="entry name" value="LARGE CYSTEINE-RICH PERIPLASMIC PROTEIN OMCB"/>
    <property type="match status" value="1"/>
</dbReference>
<dbReference type="Proteomes" id="UP000290545">
    <property type="component" value="Unassembled WGS sequence"/>
</dbReference>
<comment type="caution">
    <text evidence="3">The sequence shown here is derived from an EMBL/GenBank/DDBJ whole genome shotgun (WGS) entry which is preliminary data.</text>
</comment>
<dbReference type="AlphaFoldDB" id="A0A4Q1D4X2"/>